<dbReference type="HOGENOM" id="CLU_2670780_0_0_1"/>
<dbReference type="InParanoid" id="G2Y4U3"/>
<dbReference type="EMBL" id="FQ790287">
    <property type="protein sequence ID" value="CCD47683.1"/>
    <property type="molecule type" value="Genomic_DNA"/>
</dbReference>
<sequence length="75" mass="8140">MSGQLLFHTYCMISKFQSIVNCFGGLKVEACSKVNGLSATQTITDSIIKGFASSTNEASQFKIYDLDVEEPVSIP</sequence>
<dbReference type="AlphaFoldDB" id="G2Y4U3"/>
<organism evidence="1 2">
    <name type="scientific">Botryotinia fuckeliana (strain T4)</name>
    <name type="common">Noble rot fungus</name>
    <name type="synonym">Botrytis cinerea</name>
    <dbReference type="NCBI Taxonomy" id="999810"/>
    <lineage>
        <taxon>Eukaryota</taxon>
        <taxon>Fungi</taxon>
        <taxon>Dikarya</taxon>
        <taxon>Ascomycota</taxon>
        <taxon>Pezizomycotina</taxon>
        <taxon>Leotiomycetes</taxon>
        <taxon>Helotiales</taxon>
        <taxon>Sclerotiniaceae</taxon>
        <taxon>Botrytis</taxon>
    </lineage>
</organism>
<gene>
    <name evidence="1" type="ORF">BofuT4_uP036630.1</name>
</gene>
<dbReference type="Proteomes" id="UP000008177">
    <property type="component" value="Unplaced contigs"/>
</dbReference>
<accession>G2Y4U3</accession>
<evidence type="ECO:0000313" key="1">
    <source>
        <dbReference type="EMBL" id="CCD47683.1"/>
    </source>
</evidence>
<reference evidence="2" key="1">
    <citation type="journal article" date="2011" name="PLoS Genet.">
        <title>Genomic analysis of the necrotrophic fungal pathogens Sclerotinia sclerotiorum and Botrytis cinerea.</title>
        <authorList>
            <person name="Amselem J."/>
            <person name="Cuomo C.A."/>
            <person name="van Kan J.A."/>
            <person name="Viaud M."/>
            <person name="Benito E.P."/>
            <person name="Couloux A."/>
            <person name="Coutinho P.M."/>
            <person name="de Vries R.P."/>
            <person name="Dyer P.S."/>
            <person name="Fillinger S."/>
            <person name="Fournier E."/>
            <person name="Gout L."/>
            <person name="Hahn M."/>
            <person name="Kohn L."/>
            <person name="Lapalu N."/>
            <person name="Plummer K.M."/>
            <person name="Pradier J.M."/>
            <person name="Quevillon E."/>
            <person name="Sharon A."/>
            <person name="Simon A."/>
            <person name="ten Have A."/>
            <person name="Tudzynski B."/>
            <person name="Tudzynski P."/>
            <person name="Wincker P."/>
            <person name="Andrew M."/>
            <person name="Anthouard V."/>
            <person name="Beever R.E."/>
            <person name="Beffa R."/>
            <person name="Benoit I."/>
            <person name="Bouzid O."/>
            <person name="Brault B."/>
            <person name="Chen Z."/>
            <person name="Choquer M."/>
            <person name="Collemare J."/>
            <person name="Cotton P."/>
            <person name="Danchin E.G."/>
            <person name="Da Silva C."/>
            <person name="Gautier A."/>
            <person name="Giraud C."/>
            <person name="Giraud T."/>
            <person name="Gonzalez C."/>
            <person name="Grossetete S."/>
            <person name="Guldener U."/>
            <person name="Henrissat B."/>
            <person name="Howlett B.J."/>
            <person name="Kodira C."/>
            <person name="Kretschmer M."/>
            <person name="Lappartient A."/>
            <person name="Leroch M."/>
            <person name="Levis C."/>
            <person name="Mauceli E."/>
            <person name="Neuveglise C."/>
            <person name="Oeser B."/>
            <person name="Pearson M."/>
            <person name="Poulain J."/>
            <person name="Poussereau N."/>
            <person name="Quesneville H."/>
            <person name="Rascle C."/>
            <person name="Schumacher J."/>
            <person name="Segurens B."/>
            <person name="Sexton A."/>
            <person name="Silva E."/>
            <person name="Sirven C."/>
            <person name="Soanes D.M."/>
            <person name="Talbot N.J."/>
            <person name="Templeton M."/>
            <person name="Yandava C."/>
            <person name="Yarden O."/>
            <person name="Zeng Q."/>
            <person name="Rollins J.A."/>
            <person name="Lebrun M.H."/>
            <person name="Dickman M."/>
        </authorList>
    </citation>
    <scope>NUCLEOTIDE SEQUENCE [LARGE SCALE GENOMIC DNA]</scope>
    <source>
        <strain evidence="2">T4</strain>
    </source>
</reference>
<name>G2Y4U3_BOTF4</name>
<protein>
    <submittedName>
        <fullName evidence="1">Uncharacterized protein</fullName>
    </submittedName>
</protein>
<evidence type="ECO:0000313" key="2">
    <source>
        <dbReference type="Proteomes" id="UP000008177"/>
    </source>
</evidence>
<proteinExistence type="predicted"/>